<sequence length="571" mass="63580">MIEYSECDSAPGDFSLTAPVDIALWTQSVSGTPYTGSDLFSFGQEDLSTMARNFLHFPKDDDASISSSMDDSAYMSQPDTGRRGKKNDNYQVPQDTRSQIMEPFVGPHIYSPTLSVESHGTFPGSQSDMGNMMLPTTAGSDNGDSNFKMSDFTNFHNAQVASPTDFTFRAPMHSQSWGSESQSYSAPFASGSIDAPSTFLSRQNSYPSRAVTQPYFAQYPTYGIDSMISNSQNMSEQRRVRSPFEPIATAAPADVHRSALQQSDSKPRFEGSEVLSPASTVMTSQFPMFHGGSEYGEEQSFMPMNTSESMMESATVQPSTMNAHDEDEEAEQDAARKSSEEAEVKLARTHPLYQAQPSSDEMYHCPFEGQANCQHRATKLKCNYDKYVDSHLKPFRCKNPSCVNVEFSSTACLLRHEREAHGMHGHGSKPHLCAYPDCERAIPGNGFPRRYNLYDHMKRVHDYTSPASQTEPGSPHSQSAKRAASRKRKSTGANEQSDKRQKTAAQIKQANTARQRDQEKERLRQAWAERMAVLQQRLRTLNEPKDAEGHQQIIEDATALQKIVAQLTEMG</sequence>
<dbReference type="EMBL" id="AHHD01000073">
    <property type="protein sequence ID" value="EKG20930.1"/>
    <property type="molecule type" value="Genomic_DNA"/>
</dbReference>
<proteinExistence type="predicted"/>
<feature type="region of interest" description="Disordered" evidence="1">
    <location>
        <begin position="463"/>
        <end position="523"/>
    </location>
</feature>
<feature type="region of interest" description="Disordered" evidence="1">
    <location>
        <begin position="66"/>
        <end position="91"/>
    </location>
</feature>
<dbReference type="VEuPathDB" id="FungiDB:MPH_01794"/>
<feature type="region of interest" description="Disordered" evidence="1">
    <location>
        <begin position="250"/>
        <end position="275"/>
    </location>
</feature>
<dbReference type="Pfam" id="PF26177">
    <property type="entry name" value="zf_C2H2_17_1st"/>
    <property type="match status" value="1"/>
</dbReference>
<dbReference type="Proteomes" id="UP000007129">
    <property type="component" value="Unassembled WGS sequence"/>
</dbReference>
<name>K2SWI5_MACPH</name>
<dbReference type="HOGENOM" id="CLU_024401_0_0_1"/>
<feature type="compositionally biased region" description="Low complexity" evidence="1">
    <location>
        <begin position="66"/>
        <end position="76"/>
    </location>
</feature>
<evidence type="ECO:0000313" key="5">
    <source>
        <dbReference type="Proteomes" id="UP000007129"/>
    </source>
</evidence>
<evidence type="ECO:0000256" key="1">
    <source>
        <dbReference type="SAM" id="MobiDB-lite"/>
    </source>
</evidence>
<dbReference type="Gene3D" id="3.30.160.60">
    <property type="entry name" value="Classic Zinc Finger"/>
    <property type="match status" value="1"/>
</dbReference>
<feature type="compositionally biased region" description="Polar residues" evidence="1">
    <location>
        <begin position="503"/>
        <end position="513"/>
    </location>
</feature>
<dbReference type="InterPro" id="IPR059095">
    <property type="entry name" value="Znf_C2H2_17_2nd"/>
</dbReference>
<dbReference type="eggNOG" id="ENOG502SNG2">
    <property type="taxonomic scope" value="Eukaryota"/>
</dbReference>
<protein>
    <submittedName>
        <fullName evidence="4">Uncharacterized protein</fullName>
    </submittedName>
</protein>
<comment type="caution">
    <text evidence="4">The sequence shown here is derived from an EMBL/GenBank/DDBJ whole genome shotgun (WGS) entry which is preliminary data.</text>
</comment>
<feature type="region of interest" description="Disordered" evidence="1">
    <location>
        <begin position="317"/>
        <end position="341"/>
    </location>
</feature>
<feature type="domain" description="C2H2-domain containing protein first zinc finger" evidence="3">
    <location>
        <begin position="393"/>
        <end position="422"/>
    </location>
</feature>
<dbReference type="STRING" id="1126212.K2SWI5"/>
<accession>K2SWI5</accession>
<dbReference type="InterPro" id="IPR059009">
    <property type="entry name" value="Znf_C2H2_17_1st"/>
</dbReference>
<feature type="compositionally biased region" description="Polar residues" evidence="1">
    <location>
        <begin position="465"/>
        <end position="478"/>
    </location>
</feature>
<feature type="domain" description="C2H2-domain containing protein second zinc finger" evidence="2">
    <location>
        <begin position="430"/>
        <end position="461"/>
    </location>
</feature>
<evidence type="ECO:0000313" key="4">
    <source>
        <dbReference type="EMBL" id="EKG20930.1"/>
    </source>
</evidence>
<dbReference type="Pfam" id="PF26176">
    <property type="entry name" value="zf_C2H2_17_2"/>
    <property type="match status" value="1"/>
</dbReference>
<feature type="compositionally biased region" description="Basic and acidic residues" evidence="1">
    <location>
        <begin position="514"/>
        <end position="523"/>
    </location>
</feature>
<gene>
    <name evidence="4" type="ORF">MPH_01794</name>
</gene>
<dbReference type="AlphaFoldDB" id="K2SWI5"/>
<dbReference type="OrthoDB" id="5062908at2759"/>
<dbReference type="InParanoid" id="K2SWI5"/>
<evidence type="ECO:0000259" key="3">
    <source>
        <dbReference type="Pfam" id="PF26177"/>
    </source>
</evidence>
<reference evidence="4 5" key="1">
    <citation type="journal article" date="2012" name="BMC Genomics">
        <title>Tools to kill: Genome of one of the most destructive plant pathogenic fungi Macrophomina phaseolina.</title>
        <authorList>
            <person name="Islam M.S."/>
            <person name="Haque M.S."/>
            <person name="Islam M.M."/>
            <person name="Emdad E.M."/>
            <person name="Halim A."/>
            <person name="Hossen Q.M.M."/>
            <person name="Hossain M.Z."/>
            <person name="Ahmed B."/>
            <person name="Rahim S."/>
            <person name="Rahman M.S."/>
            <person name="Alam M.M."/>
            <person name="Hou S."/>
            <person name="Wan X."/>
            <person name="Saito J.A."/>
            <person name="Alam M."/>
        </authorList>
    </citation>
    <scope>NUCLEOTIDE SEQUENCE [LARGE SCALE GENOMIC DNA]</scope>
    <source>
        <strain evidence="4 5">MS6</strain>
    </source>
</reference>
<evidence type="ECO:0000259" key="2">
    <source>
        <dbReference type="Pfam" id="PF26176"/>
    </source>
</evidence>
<organism evidence="4 5">
    <name type="scientific">Macrophomina phaseolina (strain MS6)</name>
    <name type="common">Charcoal rot fungus</name>
    <dbReference type="NCBI Taxonomy" id="1126212"/>
    <lineage>
        <taxon>Eukaryota</taxon>
        <taxon>Fungi</taxon>
        <taxon>Dikarya</taxon>
        <taxon>Ascomycota</taxon>
        <taxon>Pezizomycotina</taxon>
        <taxon>Dothideomycetes</taxon>
        <taxon>Dothideomycetes incertae sedis</taxon>
        <taxon>Botryosphaeriales</taxon>
        <taxon>Botryosphaeriaceae</taxon>
        <taxon>Macrophomina</taxon>
    </lineage>
</organism>